<proteinExistence type="predicted"/>
<reference evidence="1 2" key="1">
    <citation type="submission" date="2019-08" db="EMBL/GenBank/DDBJ databases">
        <title>The genome of the soybean aphid Biotype 1, its phylome, world population structure and adaptation to the North American continent.</title>
        <authorList>
            <person name="Giordano R."/>
            <person name="Donthu R.K."/>
            <person name="Hernandez A.G."/>
            <person name="Wright C.L."/>
            <person name="Zimin A.V."/>
        </authorList>
    </citation>
    <scope>NUCLEOTIDE SEQUENCE [LARGE SCALE GENOMIC DNA]</scope>
    <source>
        <tissue evidence="1">Whole aphids</tissue>
    </source>
</reference>
<organism evidence="1 2">
    <name type="scientific">Aphis glycines</name>
    <name type="common">Soybean aphid</name>
    <dbReference type="NCBI Taxonomy" id="307491"/>
    <lineage>
        <taxon>Eukaryota</taxon>
        <taxon>Metazoa</taxon>
        <taxon>Ecdysozoa</taxon>
        <taxon>Arthropoda</taxon>
        <taxon>Hexapoda</taxon>
        <taxon>Insecta</taxon>
        <taxon>Pterygota</taxon>
        <taxon>Neoptera</taxon>
        <taxon>Paraneoptera</taxon>
        <taxon>Hemiptera</taxon>
        <taxon>Sternorrhyncha</taxon>
        <taxon>Aphidomorpha</taxon>
        <taxon>Aphidoidea</taxon>
        <taxon>Aphididae</taxon>
        <taxon>Aphidini</taxon>
        <taxon>Aphis</taxon>
        <taxon>Aphis</taxon>
    </lineage>
</organism>
<name>A0A6G0SVS0_APHGL</name>
<dbReference type="AlphaFoldDB" id="A0A6G0SVS0"/>
<keyword evidence="2" id="KW-1185">Reference proteome</keyword>
<sequence>MYPKHPKMKKQILIVGFTFMRNKCIISPLKWNVVIYPTSKCLLVKKVFFQLLLAENIICVTVENFNIMPPTDTFFFRGNLYKDRKVLTNLFRSNKNVIQIDIKKLELQSNVILDHHTVENVILNLANTTLCLGTFIPNQLVKYKPNTGYTDCNVIRSSKRKCPRGNRYTEDRVTVFMFSTFT</sequence>
<accession>A0A6G0SVS0</accession>
<evidence type="ECO:0000313" key="2">
    <source>
        <dbReference type="Proteomes" id="UP000475862"/>
    </source>
</evidence>
<dbReference type="OrthoDB" id="10577629at2759"/>
<protein>
    <submittedName>
        <fullName evidence="1">Uncharacterized protein</fullName>
    </submittedName>
</protein>
<gene>
    <name evidence="1" type="ORF">AGLY_017240</name>
</gene>
<dbReference type="EMBL" id="VYZN01001267">
    <property type="protein sequence ID" value="KAE9522362.1"/>
    <property type="molecule type" value="Genomic_DNA"/>
</dbReference>
<comment type="caution">
    <text evidence="1">The sequence shown here is derived from an EMBL/GenBank/DDBJ whole genome shotgun (WGS) entry which is preliminary data.</text>
</comment>
<dbReference type="Proteomes" id="UP000475862">
    <property type="component" value="Unassembled WGS sequence"/>
</dbReference>
<evidence type="ECO:0000313" key="1">
    <source>
        <dbReference type="EMBL" id="KAE9522362.1"/>
    </source>
</evidence>